<dbReference type="GO" id="GO:0008360">
    <property type="term" value="P:regulation of cell shape"/>
    <property type="evidence" value="ECO:0007669"/>
    <property type="project" value="UniProtKB-UniRule"/>
</dbReference>
<name>A0A0P6XEH3_9CHLR</name>
<dbReference type="SUPFAM" id="SSF142338">
    <property type="entry name" value="CofD-like"/>
    <property type="match status" value="1"/>
</dbReference>
<comment type="similarity">
    <text evidence="2">Belongs to the gluconeogenesis factor family.</text>
</comment>
<evidence type="ECO:0000313" key="5">
    <source>
        <dbReference type="Proteomes" id="UP000050277"/>
    </source>
</evidence>
<dbReference type="HAMAP" id="MF_00973">
    <property type="entry name" value="Gluconeogen_factor"/>
    <property type="match status" value="1"/>
</dbReference>
<comment type="function">
    <text evidence="2">Required for morphogenesis under gluconeogenic growth conditions.</text>
</comment>
<organism evidence="4 5">
    <name type="scientific">Herpetosiphon geysericola</name>
    <dbReference type="NCBI Taxonomy" id="70996"/>
    <lineage>
        <taxon>Bacteria</taxon>
        <taxon>Bacillati</taxon>
        <taxon>Chloroflexota</taxon>
        <taxon>Chloroflexia</taxon>
        <taxon>Herpetosiphonales</taxon>
        <taxon>Herpetosiphonaceae</taxon>
        <taxon>Herpetosiphon</taxon>
    </lineage>
</organism>
<keyword evidence="3" id="KW-0472">Membrane</keyword>
<dbReference type="GO" id="GO:0005737">
    <property type="term" value="C:cytoplasm"/>
    <property type="evidence" value="ECO:0007669"/>
    <property type="project" value="UniProtKB-SubCell"/>
</dbReference>
<feature type="transmembrane region" description="Helical" evidence="3">
    <location>
        <begin position="66"/>
        <end position="88"/>
    </location>
</feature>
<dbReference type="Pfam" id="PF01933">
    <property type="entry name" value="CofD"/>
    <property type="match status" value="1"/>
</dbReference>
<evidence type="ECO:0000256" key="1">
    <source>
        <dbReference type="ARBA" id="ARBA00022490"/>
    </source>
</evidence>
<evidence type="ECO:0000313" key="4">
    <source>
        <dbReference type="EMBL" id="KPL81495.1"/>
    </source>
</evidence>
<comment type="subcellular location">
    <subcellularLocation>
        <location evidence="2">Cytoplasm</location>
    </subcellularLocation>
</comment>
<dbReference type="PANTHER" id="PTHR30135:SF3">
    <property type="entry name" value="GLUCONEOGENESIS FACTOR-RELATED"/>
    <property type="match status" value="1"/>
</dbReference>
<keyword evidence="5" id="KW-1185">Reference proteome</keyword>
<evidence type="ECO:0000256" key="3">
    <source>
        <dbReference type="SAM" id="Phobius"/>
    </source>
</evidence>
<accession>A0A0P6XEH3</accession>
<dbReference type="PATRIC" id="fig|70996.4.peg.2424"/>
<feature type="transmembrane region" description="Helical" evidence="3">
    <location>
        <begin position="27"/>
        <end position="46"/>
    </location>
</feature>
<dbReference type="InterPro" id="IPR010119">
    <property type="entry name" value="Gluconeogen_factor"/>
</dbReference>
<dbReference type="CDD" id="cd07187">
    <property type="entry name" value="YvcK_like"/>
    <property type="match status" value="1"/>
</dbReference>
<keyword evidence="1 2" id="KW-0963">Cytoplasm</keyword>
<dbReference type="InterPro" id="IPR038136">
    <property type="entry name" value="CofD-like_dom_sf"/>
</dbReference>
<reference evidence="4 5" key="1">
    <citation type="submission" date="2015-07" db="EMBL/GenBank/DDBJ databases">
        <title>Whole genome sequence of Herpetosiphon geysericola DSM 7119.</title>
        <authorList>
            <person name="Hemp J."/>
            <person name="Ward L.M."/>
            <person name="Pace L.A."/>
            <person name="Fischer W.W."/>
        </authorList>
    </citation>
    <scope>NUCLEOTIDE SEQUENCE [LARGE SCALE GENOMIC DNA]</scope>
    <source>
        <strain evidence="4 5">DSM 7119</strain>
    </source>
</reference>
<dbReference type="Gene3D" id="3.40.50.10680">
    <property type="entry name" value="CofD-like domains"/>
    <property type="match status" value="1"/>
</dbReference>
<dbReference type="RefSeq" id="WP_054536803.1">
    <property type="nucleotide sequence ID" value="NZ_LGKP01000035.1"/>
</dbReference>
<dbReference type="STRING" id="70996.SE18_23000"/>
<keyword evidence="3" id="KW-0812">Transmembrane</keyword>
<comment type="caution">
    <text evidence="4">The sequence shown here is derived from an EMBL/GenBank/DDBJ whole genome shotgun (WGS) entry which is preliminary data.</text>
</comment>
<dbReference type="OrthoDB" id="9783842at2"/>
<dbReference type="PANTHER" id="PTHR30135">
    <property type="entry name" value="UNCHARACTERIZED PROTEIN YVCK-RELATED"/>
    <property type="match status" value="1"/>
</dbReference>
<protein>
    <recommendedName>
        <fullName evidence="2">Putative gluconeogenesis factor</fullName>
    </recommendedName>
</protein>
<keyword evidence="3" id="KW-1133">Transmembrane helix</keyword>
<dbReference type="InterPro" id="IPR002882">
    <property type="entry name" value="CofD"/>
</dbReference>
<dbReference type="EMBL" id="LGKP01000035">
    <property type="protein sequence ID" value="KPL81495.1"/>
    <property type="molecule type" value="Genomic_DNA"/>
</dbReference>
<proteinExistence type="inferred from homology"/>
<evidence type="ECO:0000256" key="2">
    <source>
        <dbReference type="HAMAP-Rule" id="MF_00973"/>
    </source>
</evidence>
<dbReference type="NCBIfam" id="TIGR01826">
    <property type="entry name" value="CofD_related"/>
    <property type="match status" value="1"/>
</dbReference>
<dbReference type="AlphaFoldDB" id="A0A0P6XEH3"/>
<dbReference type="Proteomes" id="UP000050277">
    <property type="component" value="Unassembled WGS sequence"/>
</dbReference>
<gene>
    <name evidence="4" type="ORF">SE18_23000</name>
</gene>
<sequence length="439" mass="48270">MKQSVPASARKLLDSRWLKVGIGVKRWLVLMLLGLMFSALGLAFGLRELYTTVELPAIFYYLTLQFWPRTIRMIILCLVGIMATGIAFRHLNRVLLSAALPRNTAPIDLAETLIGRSRTRHGPKVVAIGGGHGLSTLLSGLKQYTDNITAIVAVADDGGSSGRIRQEFGILPPGDIRRCLAALAEAEPLMTRLFEHRFQAGSLEGHTFGNLFITALAEVTGSFGEGVREANRVLAVRGQIVPATLDDVVLWAELENGEHISGESRIAKSGQRIKRVYLQPQTALAVRTAIKAIEEADLIIVGPGSLYTSLLSSLMISEVNQAIREATQAVRVYVCNVATEPGETDHFGVRDHLQALVEHVGPDVFDVALANSDDRQNHRFAPEWQGRTTVVPLDQTTDLPIRVRTANVINPANPLRHDPVRLARELMRVLEKERQMGRL</sequence>
<dbReference type="GO" id="GO:0043743">
    <property type="term" value="F:LPPG:FO 2-phospho-L-lactate transferase activity"/>
    <property type="evidence" value="ECO:0007669"/>
    <property type="project" value="InterPro"/>
</dbReference>